<dbReference type="GO" id="GO:0000272">
    <property type="term" value="P:polysaccharide catabolic process"/>
    <property type="evidence" value="ECO:0007669"/>
    <property type="project" value="UniProtKB-KW"/>
</dbReference>
<dbReference type="PANTHER" id="PTHR11177">
    <property type="entry name" value="CHITINASE"/>
    <property type="match status" value="1"/>
</dbReference>
<dbReference type="PROSITE" id="PS51910">
    <property type="entry name" value="GH18_2"/>
    <property type="match status" value="1"/>
</dbReference>
<dbReference type="GO" id="GO:0030246">
    <property type="term" value="F:carbohydrate binding"/>
    <property type="evidence" value="ECO:0007669"/>
    <property type="project" value="InterPro"/>
</dbReference>
<name>A0A4S4LXL6_9AGAM</name>
<evidence type="ECO:0000256" key="6">
    <source>
        <dbReference type="ARBA" id="ARBA00023326"/>
    </source>
</evidence>
<dbReference type="InterPro" id="IPR001579">
    <property type="entry name" value="Glyco_hydro_18_chit_AS"/>
</dbReference>
<accession>A0A4S4LXL6</accession>
<keyword evidence="10" id="KW-0732">Signal</keyword>
<evidence type="ECO:0000313" key="12">
    <source>
        <dbReference type="EMBL" id="THH17165.1"/>
    </source>
</evidence>
<evidence type="ECO:0000256" key="8">
    <source>
        <dbReference type="RuleBase" id="RU004453"/>
    </source>
</evidence>
<dbReference type="InterPro" id="IPR003610">
    <property type="entry name" value="CBM5/12"/>
</dbReference>
<dbReference type="SMART" id="SM00495">
    <property type="entry name" value="ChtBD3"/>
    <property type="match status" value="1"/>
</dbReference>
<keyword evidence="4" id="KW-0119">Carbohydrate metabolism</keyword>
<protein>
    <recommendedName>
        <fullName evidence="11">GH18 domain-containing protein</fullName>
    </recommendedName>
</protein>
<dbReference type="Gene3D" id="2.10.10.20">
    <property type="entry name" value="Carbohydrate-binding module superfamily 5/12"/>
    <property type="match status" value="1"/>
</dbReference>
<sequence length="599" mass="63699">MTTSSASFVKRAIVALATFLFVVDATQVMHRPANYMGKANTVAAVEDVDPHIVKERAAEAPTAKVQAAYFTNWGIYGANFQPTDIVPSDLTHILYAFADVTPSSGLIFLTDSYADEQKHFPGDSWTESGNNLYGCLKQLYLLKMANRRAKLSPHRRWHGLTRAHAIFRNLKVLLSVGGWTYSQAGHFSFVTDSSLRATFVSSAVELIEDYGLDGLDIDFEYPASSVEGQAFADLFTELRTAFDALATKKGDSVPYQLTAAVSAGASNYANLVVPQMDSALTYWNLMAYDYAGSWLTWADNQANLYDGVRTGVNTDSAIKWYVSQGATAGKINMGIPLYGRGFEGTTGLGAPFTGVGTGSSESGVWSYKDMPLSGAAVFENMTDVTSYSYDSSKQELISYDTPDIVTVKAQYVQANGLAGNMFWDLSTDKNGSDSLVGTTKNVFSSLDQTQNHISYPDSTWDNIRSNMGQSPSTSTSTVATSTSTVATSTTGASTTTTSTTSTSITTTSTSTSTTKASPTTSVATTTKASTTASTTTSAPATTTTSGSSVCSGVAAWISTTAYTGGQTVTFGGHLWTAKWWTEADTPGGLADVWTDGGAC</sequence>
<feature type="region of interest" description="Disordered" evidence="9">
    <location>
        <begin position="455"/>
        <end position="547"/>
    </location>
</feature>
<dbReference type="OrthoDB" id="76388at2759"/>
<evidence type="ECO:0000256" key="9">
    <source>
        <dbReference type="SAM" id="MobiDB-lite"/>
    </source>
</evidence>
<dbReference type="GO" id="GO:0008843">
    <property type="term" value="F:endochitinase activity"/>
    <property type="evidence" value="ECO:0007669"/>
    <property type="project" value="UniProtKB-EC"/>
</dbReference>
<reference evidence="12 13" key="1">
    <citation type="submission" date="2019-02" db="EMBL/GenBank/DDBJ databases">
        <title>Genome sequencing of the rare red list fungi Bondarzewia mesenterica.</title>
        <authorList>
            <person name="Buettner E."/>
            <person name="Kellner H."/>
        </authorList>
    </citation>
    <scope>NUCLEOTIDE SEQUENCE [LARGE SCALE GENOMIC DNA]</scope>
    <source>
        <strain evidence="12 13">DSM 108281</strain>
    </source>
</reference>
<evidence type="ECO:0000313" key="13">
    <source>
        <dbReference type="Proteomes" id="UP000310158"/>
    </source>
</evidence>
<keyword evidence="6" id="KW-0624">Polysaccharide degradation</keyword>
<dbReference type="Proteomes" id="UP000310158">
    <property type="component" value="Unassembled WGS sequence"/>
</dbReference>
<dbReference type="InterPro" id="IPR050314">
    <property type="entry name" value="Glycosyl_Hydrlase_18"/>
</dbReference>
<feature type="compositionally biased region" description="Polar residues" evidence="9">
    <location>
        <begin position="455"/>
        <end position="469"/>
    </location>
</feature>
<evidence type="ECO:0000256" key="10">
    <source>
        <dbReference type="SAM" id="SignalP"/>
    </source>
</evidence>
<dbReference type="SMART" id="SM00636">
    <property type="entry name" value="Glyco_18"/>
    <property type="match status" value="1"/>
</dbReference>
<keyword evidence="2 7" id="KW-0378">Hydrolase</keyword>
<evidence type="ECO:0000256" key="4">
    <source>
        <dbReference type="ARBA" id="ARBA00023277"/>
    </source>
</evidence>
<evidence type="ECO:0000256" key="5">
    <source>
        <dbReference type="ARBA" id="ARBA00023295"/>
    </source>
</evidence>
<proteinExistence type="inferred from homology"/>
<dbReference type="SUPFAM" id="SSF51055">
    <property type="entry name" value="Carbohydrate binding domain"/>
    <property type="match status" value="1"/>
</dbReference>
<dbReference type="GO" id="GO:0005576">
    <property type="term" value="C:extracellular region"/>
    <property type="evidence" value="ECO:0007669"/>
    <property type="project" value="InterPro"/>
</dbReference>
<evidence type="ECO:0000256" key="2">
    <source>
        <dbReference type="ARBA" id="ARBA00022801"/>
    </source>
</evidence>
<feature type="domain" description="GH18" evidence="11">
    <location>
        <begin position="64"/>
        <end position="446"/>
    </location>
</feature>
<comment type="caution">
    <text evidence="12">The sequence shown here is derived from an EMBL/GenBank/DDBJ whole genome shotgun (WGS) entry which is preliminary data.</text>
</comment>
<dbReference type="SUPFAM" id="SSF51445">
    <property type="entry name" value="(Trans)glycosidases"/>
    <property type="match status" value="1"/>
</dbReference>
<dbReference type="PROSITE" id="PS01095">
    <property type="entry name" value="GH18_1"/>
    <property type="match status" value="1"/>
</dbReference>
<dbReference type="Pfam" id="PF02839">
    <property type="entry name" value="CBM_5_12"/>
    <property type="match status" value="1"/>
</dbReference>
<gene>
    <name evidence="12" type="ORF">EW146_g3590</name>
</gene>
<dbReference type="PANTHER" id="PTHR11177:SF317">
    <property type="entry name" value="CHITINASE 12-RELATED"/>
    <property type="match status" value="1"/>
</dbReference>
<evidence type="ECO:0000259" key="11">
    <source>
        <dbReference type="PROSITE" id="PS51910"/>
    </source>
</evidence>
<feature type="chain" id="PRO_5020633829" description="GH18 domain-containing protein" evidence="10">
    <location>
        <begin position="26"/>
        <end position="599"/>
    </location>
</feature>
<comment type="similarity">
    <text evidence="8">Belongs to the glycosyl hydrolase 18 family.</text>
</comment>
<dbReference type="GO" id="GO:0006032">
    <property type="term" value="P:chitin catabolic process"/>
    <property type="evidence" value="ECO:0007669"/>
    <property type="project" value="UniProtKB-KW"/>
</dbReference>
<dbReference type="CDD" id="cd06548">
    <property type="entry name" value="GH18_chitinase"/>
    <property type="match status" value="1"/>
</dbReference>
<dbReference type="Gene3D" id="3.10.50.10">
    <property type="match status" value="1"/>
</dbReference>
<dbReference type="Pfam" id="PF00704">
    <property type="entry name" value="Glyco_hydro_18"/>
    <property type="match status" value="1"/>
</dbReference>
<dbReference type="InterPro" id="IPR011583">
    <property type="entry name" value="Chitinase_II/V-like_cat"/>
</dbReference>
<evidence type="ECO:0000256" key="7">
    <source>
        <dbReference type="RuleBase" id="RU000489"/>
    </source>
</evidence>
<dbReference type="EMBL" id="SGPL01000123">
    <property type="protein sequence ID" value="THH17165.1"/>
    <property type="molecule type" value="Genomic_DNA"/>
</dbReference>
<evidence type="ECO:0000256" key="3">
    <source>
        <dbReference type="ARBA" id="ARBA00023024"/>
    </source>
</evidence>
<dbReference type="Gene3D" id="3.20.20.80">
    <property type="entry name" value="Glycosidases"/>
    <property type="match status" value="1"/>
</dbReference>
<keyword evidence="5 7" id="KW-0326">Glycosidase</keyword>
<keyword evidence="3" id="KW-0146">Chitin degradation</keyword>
<dbReference type="InterPro" id="IPR036573">
    <property type="entry name" value="CBM_sf_5/12"/>
</dbReference>
<dbReference type="InterPro" id="IPR029070">
    <property type="entry name" value="Chitinase_insertion_sf"/>
</dbReference>
<dbReference type="InterPro" id="IPR001223">
    <property type="entry name" value="Glyco_hydro18_cat"/>
</dbReference>
<feature type="compositionally biased region" description="Low complexity" evidence="9">
    <location>
        <begin position="470"/>
        <end position="547"/>
    </location>
</feature>
<dbReference type="AlphaFoldDB" id="A0A4S4LXL6"/>
<organism evidence="12 13">
    <name type="scientific">Bondarzewia mesenterica</name>
    <dbReference type="NCBI Taxonomy" id="1095465"/>
    <lineage>
        <taxon>Eukaryota</taxon>
        <taxon>Fungi</taxon>
        <taxon>Dikarya</taxon>
        <taxon>Basidiomycota</taxon>
        <taxon>Agaricomycotina</taxon>
        <taxon>Agaricomycetes</taxon>
        <taxon>Russulales</taxon>
        <taxon>Bondarzewiaceae</taxon>
        <taxon>Bondarzewia</taxon>
    </lineage>
</organism>
<keyword evidence="13" id="KW-1185">Reference proteome</keyword>
<dbReference type="SUPFAM" id="SSF54556">
    <property type="entry name" value="Chitinase insertion domain"/>
    <property type="match status" value="1"/>
</dbReference>
<dbReference type="CDD" id="cd12215">
    <property type="entry name" value="ChiC_BD"/>
    <property type="match status" value="1"/>
</dbReference>
<dbReference type="InterPro" id="IPR017853">
    <property type="entry name" value="GH"/>
</dbReference>
<comment type="catalytic activity">
    <reaction evidence="1">
        <text>Random endo-hydrolysis of N-acetyl-beta-D-glucosaminide (1-&gt;4)-beta-linkages in chitin and chitodextrins.</text>
        <dbReference type="EC" id="3.2.1.14"/>
    </reaction>
</comment>
<dbReference type="GO" id="GO:0008061">
    <property type="term" value="F:chitin binding"/>
    <property type="evidence" value="ECO:0007669"/>
    <property type="project" value="InterPro"/>
</dbReference>
<evidence type="ECO:0000256" key="1">
    <source>
        <dbReference type="ARBA" id="ARBA00000822"/>
    </source>
</evidence>
<feature type="signal peptide" evidence="10">
    <location>
        <begin position="1"/>
        <end position="25"/>
    </location>
</feature>